<name>A0A8I5ZUH9_RAT</name>
<dbReference type="AGR" id="RGD:1560558"/>
<dbReference type="Ensembl" id="ENSRNOT00000119069.2">
    <property type="protein sequence ID" value="ENSRNOP00000082442.2"/>
    <property type="gene ID" value="ENSRNOG00000016292.9"/>
</dbReference>
<dbReference type="InterPro" id="IPR039179">
    <property type="entry name" value="PDZD9"/>
</dbReference>
<dbReference type="Gene3D" id="2.30.42.10">
    <property type="match status" value="1"/>
</dbReference>
<dbReference type="PANTHER" id="PTHR22698:SF1">
    <property type="entry name" value="PDZ DOMAIN-CONTAINING PROTEIN 9"/>
    <property type="match status" value="1"/>
</dbReference>
<dbReference type="GeneTree" id="ENSGT00390000008326"/>
<dbReference type="AlphaFoldDB" id="A0A8I5ZUH9"/>
<protein>
    <submittedName>
        <fullName evidence="1">PDZ domain containing 9</fullName>
    </submittedName>
</protein>
<reference evidence="1" key="3">
    <citation type="submission" date="2025-09" db="UniProtKB">
        <authorList>
            <consortium name="Ensembl"/>
        </authorList>
    </citation>
    <scope>IDENTIFICATION</scope>
    <source>
        <strain evidence="1">Brown Norway</strain>
    </source>
</reference>
<proteinExistence type="predicted"/>
<sequence>MEKDSSKSKNEKEYNHRASLNKMIHTKLTVGSLGLGLVIIQNGPYLQISHLINKGAAASDGILQPVHQRKQSRPNSLLKAMSMKIQF</sequence>
<accession>A0A8I5ZUH9</accession>
<gene>
    <name evidence="1 3" type="primary">Pdzd9</name>
</gene>
<evidence type="ECO:0000313" key="2">
    <source>
        <dbReference type="Proteomes" id="UP000002494"/>
    </source>
</evidence>
<dbReference type="InterPro" id="IPR036034">
    <property type="entry name" value="PDZ_sf"/>
</dbReference>
<dbReference type="SUPFAM" id="SSF50156">
    <property type="entry name" value="PDZ domain-like"/>
    <property type="match status" value="1"/>
</dbReference>
<keyword evidence="2" id="KW-1185">Reference proteome</keyword>
<organism evidence="1 2">
    <name type="scientific">Rattus norvegicus</name>
    <name type="common">Rat</name>
    <dbReference type="NCBI Taxonomy" id="10116"/>
    <lineage>
        <taxon>Eukaryota</taxon>
        <taxon>Metazoa</taxon>
        <taxon>Chordata</taxon>
        <taxon>Craniata</taxon>
        <taxon>Vertebrata</taxon>
        <taxon>Euteleostomi</taxon>
        <taxon>Mammalia</taxon>
        <taxon>Eutheria</taxon>
        <taxon>Euarchontoglires</taxon>
        <taxon>Glires</taxon>
        <taxon>Rodentia</taxon>
        <taxon>Myomorpha</taxon>
        <taxon>Muroidea</taxon>
        <taxon>Muridae</taxon>
        <taxon>Murinae</taxon>
        <taxon>Rattus</taxon>
    </lineage>
</organism>
<dbReference type="PANTHER" id="PTHR22698">
    <property type="entry name" value="PDZ DOMAIN-CONTAINING PROTEIN 9"/>
    <property type="match status" value="1"/>
</dbReference>
<evidence type="ECO:0000313" key="3">
    <source>
        <dbReference type="RGD" id="1560558"/>
    </source>
</evidence>
<dbReference type="Proteomes" id="UP000002494">
    <property type="component" value="Chromosome 1"/>
</dbReference>
<dbReference type="RGD" id="1560558">
    <property type="gene designation" value="Pdzd9"/>
</dbReference>
<evidence type="ECO:0000313" key="1">
    <source>
        <dbReference type="Ensembl" id="ENSRNOP00000082442.2"/>
    </source>
</evidence>
<reference evidence="1" key="2">
    <citation type="submission" date="2025-08" db="UniProtKB">
        <authorList>
            <consortium name="Ensembl"/>
        </authorList>
    </citation>
    <scope>IDENTIFICATION</scope>
    <source>
        <strain evidence="1">Brown Norway</strain>
    </source>
</reference>
<reference evidence="1" key="1">
    <citation type="submission" date="2024-01" db="EMBL/GenBank/DDBJ databases">
        <title>GRCr8: a new rat reference genome assembly contstructed from accurate long reads and long range scaffolding.</title>
        <authorList>
            <person name="Doris P.A."/>
            <person name="Kalbfleisch T."/>
            <person name="Li K."/>
            <person name="Howe K."/>
            <person name="Wood J."/>
        </authorList>
    </citation>
    <scope>NUCLEOTIDE SEQUENCE [LARGE SCALE GENOMIC DNA]</scope>
    <source>
        <strain evidence="1">Brown Norway</strain>
    </source>
</reference>